<gene>
    <name evidence="2" type="ORF">L1049_025073</name>
</gene>
<dbReference type="PANTHER" id="PTHR31672">
    <property type="entry name" value="BNACNNG10540D PROTEIN"/>
    <property type="match status" value="1"/>
</dbReference>
<reference evidence="2 3" key="1">
    <citation type="journal article" date="2024" name="Plant J.">
        <title>Genome sequences and population genomics reveal climatic adaptation and genomic divergence between two closely related sweetgum species.</title>
        <authorList>
            <person name="Xu W.Q."/>
            <person name="Ren C.Q."/>
            <person name="Zhang X.Y."/>
            <person name="Comes H.P."/>
            <person name="Liu X.H."/>
            <person name="Li Y.G."/>
            <person name="Kettle C.J."/>
            <person name="Jalonen R."/>
            <person name="Gaisberger H."/>
            <person name="Ma Y.Z."/>
            <person name="Qiu Y.X."/>
        </authorList>
    </citation>
    <scope>NUCLEOTIDE SEQUENCE [LARGE SCALE GENOMIC DNA]</scope>
    <source>
        <strain evidence="2">Hangzhou</strain>
    </source>
</reference>
<dbReference type="InterPro" id="IPR001810">
    <property type="entry name" value="F-box_dom"/>
</dbReference>
<keyword evidence="3" id="KW-1185">Reference proteome</keyword>
<dbReference type="InterPro" id="IPR050796">
    <property type="entry name" value="SCF_F-box_component"/>
</dbReference>
<name>A0AAP0S204_LIQFO</name>
<dbReference type="InterPro" id="IPR017451">
    <property type="entry name" value="F-box-assoc_interact_dom"/>
</dbReference>
<dbReference type="NCBIfam" id="TIGR01640">
    <property type="entry name" value="F_box_assoc_1"/>
    <property type="match status" value="1"/>
</dbReference>
<feature type="domain" description="F-box" evidence="1">
    <location>
        <begin position="4"/>
        <end position="54"/>
    </location>
</feature>
<dbReference type="Pfam" id="PF07734">
    <property type="entry name" value="FBA_1"/>
    <property type="match status" value="1"/>
</dbReference>
<evidence type="ECO:0000313" key="2">
    <source>
        <dbReference type="EMBL" id="KAK9285872.1"/>
    </source>
</evidence>
<organism evidence="2 3">
    <name type="scientific">Liquidambar formosana</name>
    <name type="common">Formosan gum</name>
    <dbReference type="NCBI Taxonomy" id="63359"/>
    <lineage>
        <taxon>Eukaryota</taxon>
        <taxon>Viridiplantae</taxon>
        <taxon>Streptophyta</taxon>
        <taxon>Embryophyta</taxon>
        <taxon>Tracheophyta</taxon>
        <taxon>Spermatophyta</taxon>
        <taxon>Magnoliopsida</taxon>
        <taxon>eudicotyledons</taxon>
        <taxon>Gunneridae</taxon>
        <taxon>Pentapetalae</taxon>
        <taxon>Saxifragales</taxon>
        <taxon>Altingiaceae</taxon>
        <taxon>Liquidambar</taxon>
    </lineage>
</organism>
<dbReference type="Gene3D" id="1.20.1280.50">
    <property type="match status" value="1"/>
</dbReference>
<dbReference type="AlphaFoldDB" id="A0AAP0S204"/>
<accession>A0AAP0S204</accession>
<dbReference type="InterPro" id="IPR006527">
    <property type="entry name" value="F-box-assoc_dom_typ1"/>
</dbReference>
<evidence type="ECO:0000313" key="3">
    <source>
        <dbReference type="Proteomes" id="UP001415857"/>
    </source>
</evidence>
<dbReference type="InterPro" id="IPR036047">
    <property type="entry name" value="F-box-like_dom_sf"/>
</dbReference>
<proteinExistence type="predicted"/>
<dbReference type="EMBL" id="JBBPBK010000005">
    <property type="protein sequence ID" value="KAK9285872.1"/>
    <property type="molecule type" value="Genomic_DNA"/>
</dbReference>
<evidence type="ECO:0000259" key="1">
    <source>
        <dbReference type="PROSITE" id="PS50181"/>
    </source>
</evidence>
<dbReference type="PROSITE" id="PS50181">
    <property type="entry name" value="FBOX"/>
    <property type="match status" value="1"/>
</dbReference>
<dbReference type="SUPFAM" id="SSF81383">
    <property type="entry name" value="F-box domain"/>
    <property type="match status" value="1"/>
</dbReference>
<sequence length="365" mass="41791">METLTDSPHVPWDIIINILSRLPAKSLIRFRCVCKSWQTLISDPTFIDTHYNQTRANNKGCVLMRRPYGGGDFSLLCDETFVEHTRLELPFDNSPFERRLVVEGYCDGLICFSSVGGFPRCKGNIYLWNPAVRKLKTLPSPLLPCGDFSLPYLTFCFLPHRNDYRVIKFSGAFPPNVKIYSLRTNSRKEIPNVVPCKIYAFRTDSVLNGVVHWVAAFVKEDKGYESILSFDMVNEVFEEIKLPECCRGEHLGYSVMVLKESLSLFVGFQEEEDGRVDIWVMKEYGVAESWSKQFTLSWCVNYFCPLGFMKNGEVVLRYKGDDENKLVSCDPRVQQGKELGMYGIPNSVDVFTYCLETLVLLNEGN</sequence>
<dbReference type="Pfam" id="PF00646">
    <property type="entry name" value="F-box"/>
    <property type="match status" value="1"/>
</dbReference>
<comment type="caution">
    <text evidence="2">The sequence shown here is derived from an EMBL/GenBank/DDBJ whole genome shotgun (WGS) entry which is preliminary data.</text>
</comment>
<protein>
    <recommendedName>
        <fullName evidence="1">F-box domain-containing protein</fullName>
    </recommendedName>
</protein>
<dbReference type="Proteomes" id="UP001415857">
    <property type="component" value="Unassembled WGS sequence"/>
</dbReference>
<dbReference type="SMART" id="SM00256">
    <property type="entry name" value="FBOX"/>
    <property type="match status" value="1"/>
</dbReference>
<dbReference type="CDD" id="cd22157">
    <property type="entry name" value="F-box_AtFBW1-like"/>
    <property type="match status" value="1"/>
</dbReference>
<dbReference type="PANTHER" id="PTHR31672:SF10">
    <property type="entry name" value="F-BOX DOMAIN-CONTAINING PROTEIN"/>
    <property type="match status" value="1"/>
</dbReference>